<name>A0A0B0DEJ4_9MICC</name>
<dbReference type="SUPFAM" id="SSF56112">
    <property type="entry name" value="Protein kinase-like (PK-like)"/>
    <property type="match status" value="1"/>
</dbReference>
<accession>A0A0B0DEJ4</accession>
<sequence>MHAPPPSPPPEVLEAFGLTDRVHPVPGGQGRAFRVGAVVLKPTEDPIEAQWASALMDGLAQEPGFDVPAPLRAGTGAYVAHGWTATGLVEGTTGPQGRWEPLIIAARAFHRALAQMPRPDFLARRSNPWAVADRVAWAEQTIDVAPEARTVYNGLLGLRRPVEMPSQLIHGDLTGNALFAENHDPVIIDFSPYWRPTAYAEAIVAADGLLYYPGDVPAAVIGRPEEQWIQMMVRALIFRLVASAELVGIGGRIPDDELQRFTRATATVERLAGTATTHQ</sequence>
<dbReference type="eggNOG" id="COG2334">
    <property type="taxonomic scope" value="Bacteria"/>
</dbReference>
<dbReference type="STRING" id="223184.AS25_02660"/>
<dbReference type="Pfam" id="PF01636">
    <property type="entry name" value="APH"/>
    <property type="match status" value="1"/>
</dbReference>
<reference evidence="2 3" key="1">
    <citation type="submission" date="2014-09" db="EMBL/GenBank/DDBJ databases">
        <title>High-quality draft genome sequence of Kocuria marina SO9-6, an actinobacterium isolated from a copper mine.</title>
        <authorList>
            <person name="Castro D.B."/>
            <person name="Pereira L.B."/>
            <person name="Silva M.V."/>
            <person name="Silva B.P."/>
            <person name="Zanardi B.R."/>
            <person name="Carlos C."/>
            <person name="Belgini D.R."/>
            <person name="Limache E.G."/>
            <person name="Lacerda G.V."/>
            <person name="Nery M.B."/>
            <person name="Gomes M.B."/>
            <person name="Souza S."/>
            <person name="Silva T.M."/>
            <person name="Rodrigues V.D."/>
            <person name="Paulino L.C."/>
            <person name="Vicentini R."/>
            <person name="Ferraz L.F."/>
            <person name="Ottoboni L.M."/>
        </authorList>
    </citation>
    <scope>NUCLEOTIDE SEQUENCE [LARGE SCALE GENOMIC DNA]</scope>
    <source>
        <strain evidence="2 3">SO9-6</strain>
    </source>
</reference>
<protein>
    <recommendedName>
        <fullName evidence="1">Aminoglycoside phosphotransferase domain-containing protein</fullName>
    </recommendedName>
</protein>
<dbReference type="AlphaFoldDB" id="A0A0B0DEJ4"/>
<gene>
    <name evidence="2" type="ORF">AS25_02660</name>
</gene>
<dbReference type="InterPro" id="IPR002575">
    <property type="entry name" value="Aminoglycoside_PTrfase"/>
</dbReference>
<evidence type="ECO:0000313" key="2">
    <source>
        <dbReference type="EMBL" id="KHE75170.1"/>
    </source>
</evidence>
<dbReference type="InterPro" id="IPR011009">
    <property type="entry name" value="Kinase-like_dom_sf"/>
</dbReference>
<evidence type="ECO:0000259" key="1">
    <source>
        <dbReference type="Pfam" id="PF01636"/>
    </source>
</evidence>
<dbReference type="Proteomes" id="UP000030664">
    <property type="component" value="Unassembled WGS sequence"/>
</dbReference>
<comment type="caution">
    <text evidence="2">The sequence shown here is derived from an EMBL/GenBank/DDBJ whole genome shotgun (WGS) entry which is preliminary data.</text>
</comment>
<organism evidence="2 3">
    <name type="scientific">Kocuria marina</name>
    <dbReference type="NCBI Taxonomy" id="223184"/>
    <lineage>
        <taxon>Bacteria</taxon>
        <taxon>Bacillati</taxon>
        <taxon>Actinomycetota</taxon>
        <taxon>Actinomycetes</taxon>
        <taxon>Micrococcales</taxon>
        <taxon>Micrococcaceae</taxon>
        <taxon>Kocuria</taxon>
    </lineage>
</organism>
<dbReference type="EMBL" id="JROM01000013">
    <property type="protein sequence ID" value="KHE75170.1"/>
    <property type="molecule type" value="Genomic_DNA"/>
</dbReference>
<evidence type="ECO:0000313" key="3">
    <source>
        <dbReference type="Proteomes" id="UP000030664"/>
    </source>
</evidence>
<feature type="domain" description="Aminoglycoside phosphotransferase" evidence="1">
    <location>
        <begin position="41"/>
        <end position="190"/>
    </location>
</feature>
<proteinExistence type="predicted"/>